<evidence type="ECO:0000313" key="8">
    <source>
        <dbReference type="Proteomes" id="UP001285352"/>
    </source>
</evidence>
<dbReference type="InterPro" id="IPR005158">
    <property type="entry name" value="BTAD"/>
</dbReference>
<dbReference type="EMBL" id="JAXAVU010000005">
    <property type="protein sequence ID" value="MDX8142614.1"/>
    <property type="molecule type" value="Genomic_DNA"/>
</dbReference>
<dbReference type="InterPro" id="IPR003593">
    <property type="entry name" value="AAA+_ATPase"/>
</dbReference>
<dbReference type="InterPro" id="IPR027417">
    <property type="entry name" value="P-loop_NTPase"/>
</dbReference>
<dbReference type="InterPro" id="IPR016032">
    <property type="entry name" value="Sig_transdc_resp-reg_C-effctor"/>
</dbReference>
<evidence type="ECO:0000256" key="3">
    <source>
        <dbReference type="ARBA" id="ARBA00023125"/>
    </source>
</evidence>
<gene>
    <name evidence="7" type="ORF">SK854_10840</name>
</gene>
<organism evidence="7 8">
    <name type="scientific">Lentzea sokolovensis</name>
    <dbReference type="NCBI Taxonomy" id="3095429"/>
    <lineage>
        <taxon>Bacteria</taxon>
        <taxon>Bacillati</taxon>
        <taxon>Actinomycetota</taxon>
        <taxon>Actinomycetes</taxon>
        <taxon>Pseudonocardiales</taxon>
        <taxon>Pseudonocardiaceae</taxon>
        <taxon>Lentzea</taxon>
    </lineage>
</organism>
<keyword evidence="3 5" id="KW-0238">DNA-binding</keyword>
<accession>A0ABU4UT48</accession>
<dbReference type="PROSITE" id="PS51755">
    <property type="entry name" value="OMPR_PHOB"/>
    <property type="match status" value="1"/>
</dbReference>
<protein>
    <submittedName>
        <fullName evidence="7">BTAD domain-containing putative transcriptional regulator</fullName>
    </submittedName>
</protein>
<comment type="caution">
    <text evidence="7">The sequence shown here is derived from an EMBL/GenBank/DDBJ whole genome shotgun (WGS) entry which is preliminary data.</text>
</comment>
<dbReference type="InterPro" id="IPR051677">
    <property type="entry name" value="AfsR-DnrI-RedD_regulator"/>
</dbReference>
<sequence length="884" mass="96724">MSVEFRVLGPLEVLADGKPVAVPAGQVQTLLATLLLRPNEFVSVDDLVERLWDGEPPAADRAHKTLHMVVARLRKSLGAANRVRTVPGGYRFDADPDELDLLRFRALSAAQDFTTATALWRGPVLGNVASDSLHREDVPRLEGQRLDALESRIGADLHRGLGRELVAELRSLVADHPLRESFWRQLMLALCRAGQQAEALAAYQRVREQLADELGVDPGPALQELHQQILRGEVPSGGRQVPRQLPAGVRNFVGRDDELRLLGETSGVTVVHGVGGVGKTALALRWAREARDDFPDGDLYLNLRGFDPEAQPVDPAAAAETLLVGLGVEKVPTDADARFALLRTTFADRRMVLVLDNAAAPRQVLPLLPGVAGVRVVVTSRNQLRSLVSQHDATSISLRQLDLDAALELLTAVLGAERLHAEPEAAREIVERCTGLPLALRVFAERVARFPDVALREFVAELDEARLDALTDYDDIDVRAVFSWSYQALDAGSARMFRLLSVHPGPDFDVGAAAALAGVSVAQARRLLERLVADHLVQSRTPGRYELHDLLRVYSAELCGDEEEAALRLTEWYVHTLENATSLDSAKIVLRADAVTSGVVPQEFSSWFVAQRWRREEWANLKAVTFAALARGLHRHALLIPVHLHSYLTVDSTHWHDAVDLFEAVQGFGSVAEQGIARTKLAAIYECVGRFDESLRNFEIGLALVRAEGERVSVAGVLGNMSKLYSTLGRREEAETYLRESLGIAAEIGDLNLQIVSHCNLAARFNRDGQWEKALREADLAAPLAARHGDEFLVVRVRAYRSAALAGWGRYAEAEPELRAVVAFMKDVGDTDGVTEGLVLIGDVLVGQGRLDEAAATWQEAIDVYRSRNDARADALAARVAALS</sequence>
<evidence type="ECO:0000256" key="5">
    <source>
        <dbReference type="PROSITE-ProRule" id="PRU01091"/>
    </source>
</evidence>
<name>A0ABU4UT48_9PSEU</name>
<dbReference type="SMART" id="SM00028">
    <property type="entry name" value="TPR"/>
    <property type="match status" value="4"/>
</dbReference>
<evidence type="ECO:0000313" key="7">
    <source>
        <dbReference type="EMBL" id="MDX8142614.1"/>
    </source>
</evidence>
<dbReference type="SUPFAM" id="SSF52540">
    <property type="entry name" value="P-loop containing nucleoside triphosphate hydrolases"/>
    <property type="match status" value="1"/>
</dbReference>
<dbReference type="Proteomes" id="UP001285352">
    <property type="component" value="Unassembled WGS sequence"/>
</dbReference>
<dbReference type="Pfam" id="PF00486">
    <property type="entry name" value="Trans_reg_C"/>
    <property type="match status" value="1"/>
</dbReference>
<dbReference type="Pfam" id="PF03704">
    <property type="entry name" value="BTAD"/>
    <property type="match status" value="1"/>
</dbReference>
<dbReference type="SUPFAM" id="SSF48452">
    <property type="entry name" value="TPR-like"/>
    <property type="match status" value="3"/>
</dbReference>
<keyword evidence="2" id="KW-0805">Transcription regulation</keyword>
<dbReference type="InterPro" id="IPR042197">
    <property type="entry name" value="Apaf_helical"/>
</dbReference>
<dbReference type="SMART" id="SM00382">
    <property type="entry name" value="AAA"/>
    <property type="match status" value="1"/>
</dbReference>
<feature type="domain" description="OmpR/PhoB-type" evidence="6">
    <location>
        <begin position="1"/>
        <end position="94"/>
    </location>
</feature>
<dbReference type="SMART" id="SM01043">
    <property type="entry name" value="BTAD"/>
    <property type="match status" value="1"/>
</dbReference>
<evidence type="ECO:0000256" key="4">
    <source>
        <dbReference type="ARBA" id="ARBA00023163"/>
    </source>
</evidence>
<dbReference type="RefSeq" id="WP_319974934.1">
    <property type="nucleotide sequence ID" value="NZ_JAXAVU010000005.1"/>
</dbReference>
<evidence type="ECO:0000256" key="1">
    <source>
        <dbReference type="ARBA" id="ARBA00005820"/>
    </source>
</evidence>
<evidence type="ECO:0000259" key="6">
    <source>
        <dbReference type="PROSITE" id="PS51755"/>
    </source>
</evidence>
<dbReference type="SUPFAM" id="SSF46894">
    <property type="entry name" value="C-terminal effector domain of the bipartite response regulators"/>
    <property type="match status" value="1"/>
</dbReference>
<dbReference type="Gene3D" id="1.10.8.430">
    <property type="entry name" value="Helical domain of apoptotic protease-activating factors"/>
    <property type="match status" value="1"/>
</dbReference>
<dbReference type="Gene3D" id="1.10.10.10">
    <property type="entry name" value="Winged helix-like DNA-binding domain superfamily/Winged helix DNA-binding domain"/>
    <property type="match status" value="1"/>
</dbReference>
<dbReference type="CDD" id="cd15831">
    <property type="entry name" value="BTAD"/>
    <property type="match status" value="1"/>
</dbReference>
<comment type="similarity">
    <text evidence="1">Belongs to the AfsR/DnrI/RedD regulatory family.</text>
</comment>
<evidence type="ECO:0000256" key="2">
    <source>
        <dbReference type="ARBA" id="ARBA00023015"/>
    </source>
</evidence>
<feature type="DNA-binding region" description="OmpR/PhoB-type" evidence="5">
    <location>
        <begin position="1"/>
        <end position="94"/>
    </location>
</feature>
<dbReference type="SMART" id="SM00862">
    <property type="entry name" value="Trans_reg_C"/>
    <property type="match status" value="1"/>
</dbReference>
<dbReference type="InterPro" id="IPR011990">
    <property type="entry name" value="TPR-like_helical_dom_sf"/>
</dbReference>
<dbReference type="InterPro" id="IPR019734">
    <property type="entry name" value="TPR_rpt"/>
</dbReference>
<dbReference type="PANTHER" id="PTHR35807">
    <property type="entry name" value="TRANSCRIPTIONAL REGULATOR REDD-RELATED"/>
    <property type="match status" value="1"/>
</dbReference>
<dbReference type="CDD" id="cd00383">
    <property type="entry name" value="trans_reg_C"/>
    <property type="match status" value="1"/>
</dbReference>
<dbReference type="PRINTS" id="PR00364">
    <property type="entry name" value="DISEASERSIST"/>
</dbReference>
<dbReference type="PANTHER" id="PTHR35807:SF1">
    <property type="entry name" value="TRANSCRIPTIONAL REGULATOR REDD"/>
    <property type="match status" value="1"/>
</dbReference>
<reference evidence="7 8" key="2">
    <citation type="submission" date="2023-11" db="EMBL/GenBank/DDBJ databases">
        <authorList>
            <person name="Lara A.C."/>
            <person name="Chronakova A."/>
        </authorList>
    </citation>
    <scope>NUCLEOTIDE SEQUENCE [LARGE SCALE GENOMIC DNA]</scope>
    <source>
        <strain evidence="7 8">BCCO 10_0061</strain>
    </source>
</reference>
<dbReference type="Pfam" id="PF13424">
    <property type="entry name" value="TPR_12"/>
    <property type="match status" value="1"/>
</dbReference>
<dbReference type="InterPro" id="IPR036388">
    <property type="entry name" value="WH-like_DNA-bd_sf"/>
</dbReference>
<keyword evidence="4" id="KW-0804">Transcription</keyword>
<keyword evidence="8" id="KW-1185">Reference proteome</keyword>
<proteinExistence type="inferred from homology"/>
<dbReference type="InterPro" id="IPR001867">
    <property type="entry name" value="OmpR/PhoB-type_DNA-bd"/>
</dbReference>
<dbReference type="Gene3D" id="1.25.40.10">
    <property type="entry name" value="Tetratricopeptide repeat domain"/>
    <property type="match status" value="3"/>
</dbReference>
<reference evidence="7 8" key="1">
    <citation type="submission" date="2023-11" db="EMBL/GenBank/DDBJ databases">
        <title>Lentzea sokolovensis, sp. nov., Lentzea kristufkii, sp. nov., and Lentzea miocenensis, sp. nov., rare actinobacteria from Sokolov Coal Basin, Miocene lacustrine sediment, Czech Republic.</title>
        <authorList>
            <person name="Lara A."/>
            <person name="Kotroba L."/>
            <person name="Nouioui I."/>
            <person name="Neumann-Schaal M."/>
            <person name="Mast Y."/>
            <person name="Chronakova A."/>
        </authorList>
    </citation>
    <scope>NUCLEOTIDE SEQUENCE [LARGE SCALE GENOMIC DNA]</scope>
    <source>
        <strain evidence="7 8">BCCO 10_0061</strain>
    </source>
</reference>